<reference evidence="1" key="1">
    <citation type="submission" date="2024-03" db="EMBL/GenBank/DDBJ databases">
        <title>WGS assembly of Saponaria officinalis var. Norfolk2.</title>
        <authorList>
            <person name="Jenkins J."/>
            <person name="Shu S."/>
            <person name="Grimwood J."/>
            <person name="Barry K."/>
            <person name="Goodstein D."/>
            <person name="Schmutz J."/>
            <person name="Leebens-Mack J."/>
            <person name="Osbourn A."/>
        </authorList>
    </citation>
    <scope>NUCLEOTIDE SEQUENCE [LARGE SCALE GENOMIC DNA]</scope>
    <source>
        <strain evidence="1">JIC</strain>
    </source>
</reference>
<comment type="caution">
    <text evidence="1">The sequence shown here is derived from an EMBL/GenBank/DDBJ whole genome shotgun (WGS) entry which is preliminary data.</text>
</comment>
<keyword evidence="2" id="KW-1185">Reference proteome</keyword>
<proteinExistence type="predicted"/>
<dbReference type="EMBL" id="JBDFQZ010000013">
    <property type="protein sequence ID" value="KAK9668303.1"/>
    <property type="molecule type" value="Genomic_DNA"/>
</dbReference>
<dbReference type="AlphaFoldDB" id="A0AAW1GW70"/>
<dbReference type="Proteomes" id="UP001443914">
    <property type="component" value="Unassembled WGS sequence"/>
</dbReference>
<organism evidence="1 2">
    <name type="scientific">Saponaria officinalis</name>
    <name type="common">Common soapwort</name>
    <name type="synonym">Lychnis saponaria</name>
    <dbReference type="NCBI Taxonomy" id="3572"/>
    <lineage>
        <taxon>Eukaryota</taxon>
        <taxon>Viridiplantae</taxon>
        <taxon>Streptophyta</taxon>
        <taxon>Embryophyta</taxon>
        <taxon>Tracheophyta</taxon>
        <taxon>Spermatophyta</taxon>
        <taxon>Magnoliopsida</taxon>
        <taxon>eudicotyledons</taxon>
        <taxon>Gunneridae</taxon>
        <taxon>Pentapetalae</taxon>
        <taxon>Caryophyllales</taxon>
        <taxon>Caryophyllaceae</taxon>
        <taxon>Caryophylleae</taxon>
        <taxon>Saponaria</taxon>
    </lineage>
</organism>
<sequence>MSIMSTGITEKRTTSIKLPILAMNSSRFSGVIQHLLQIHTLYLTKNKEPLSLQIIQITFYKFIHKKPEITLKQDNSITSTNEHASRKTDDGKFLVKWSVTGNKMSAHLHNYSLIAKIKQIYSRN</sequence>
<protein>
    <submittedName>
        <fullName evidence="1">Uncharacterized protein</fullName>
    </submittedName>
</protein>
<accession>A0AAW1GW70</accession>
<name>A0AAW1GW70_SAPOF</name>
<gene>
    <name evidence="1" type="ORF">RND81_13G049600</name>
</gene>
<evidence type="ECO:0000313" key="2">
    <source>
        <dbReference type="Proteomes" id="UP001443914"/>
    </source>
</evidence>
<evidence type="ECO:0000313" key="1">
    <source>
        <dbReference type="EMBL" id="KAK9668303.1"/>
    </source>
</evidence>